<dbReference type="EMBL" id="CP016793">
    <property type="protein sequence ID" value="ANZ41255.1"/>
    <property type="molecule type" value="Genomic_DNA"/>
</dbReference>
<proteinExistence type="predicted"/>
<dbReference type="KEGG" id="led:BBK82_40090"/>
<reference evidence="2 3" key="1">
    <citation type="submission" date="2016-07" db="EMBL/GenBank/DDBJ databases">
        <title>Complete genome sequence of the Lentzea guizhouensis DHS C013.</title>
        <authorList>
            <person name="Cao C."/>
        </authorList>
    </citation>
    <scope>NUCLEOTIDE SEQUENCE [LARGE SCALE GENOMIC DNA]</scope>
    <source>
        <strain evidence="2 3">DHS C013</strain>
    </source>
</reference>
<evidence type="ECO:0000256" key="1">
    <source>
        <dbReference type="SAM" id="SignalP"/>
    </source>
</evidence>
<gene>
    <name evidence="2" type="ORF">BBK82_40090</name>
</gene>
<accession>A0A1B2HU91</accession>
<dbReference type="OrthoDB" id="3698489at2"/>
<organism evidence="2 3">
    <name type="scientific">Lentzea guizhouensis</name>
    <dbReference type="NCBI Taxonomy" id="1586287"/>
    <lineage>
        <taxon>Bacteria</taxon>
        <taxon>Bacillati</taxon>
        <taxon>Actinomycetota</taxon>
        <taxon>Actinomycetes</taxon>
        <taxon>Pseudonocardiales</taxon>
        <taxon>Pseudonocardiaceae</taxon>
        <taxon>Lentzea</taxon>
    </lineage>
</organism>
<sequence length="144" mass="15117">MKKLSVSVSAAVVAGLCFAAPAQAGCDPVHDPGTGCSATFQVDLYNVIPGGSALAKGTFVDKTPHVKAPSFVQDTADDGLAAHLWIKYFKIVPGGTQEVTRSLASASGVGTSTPIEWLSPDQMHRFYLKVCVGEGESNCTPWYL</sequence>
<feature type="signal peptide" evidence="1">
    <location>
        <begin position="1"/>
        <end position="24"/>
    </location>
</feature>
<keyword evidence="3" id="KW-1185">Reference proteome</keyword>
<protein>
    <submittedName>
        <fullName evidence="2">Uncharacterized protein</fullName>
    </submittedName>
</protein>
<dbReference type="Proteomes" id="UP000093053">
    <property type="component" value="Chromosome"/>
</dbReference>
<evidence type="ECO:0000313" key="2">
    <source>
        <dbReference type="EMBL" id="ANZ41255.1"/>
    </source>
</evidence>
<dbReference type="AlphaFoldDB" id="A0A1B2HU91"/>
<dbReference type="STRING" id="1586287.BBK82_40090"/>
<evidence type="ECO:0000313" key="3">
    <source>
        <dbReference type="Proteomes" id="UP000093053"/>
    </source>
</evidence>
<keyword evidence="1" id="KW-0732">Signal</keyword>
<feature type="chain" id="PRO_5008538576" evidence="1">
    <location>
        <begin position="25"/>
        <end position="144"/>
    </location>
</feature>
<dbReference type="RefSeq" id="WP_065919591.1">
    <property type="nucleotide sequence ID" value="NZ_CP016793.1"/>
</dbReference>
<name>A0A1B2HU91_9PSEU</name>